<dbReference type="OrthoDB" id="2275372at2759"/>
<protein>
    <submittedName>
        <fullName evidence="1">Uncharacterized protein</fullName>
    </submittedName>
</protein>
<organism evidence="1">
    <name type="scientific">Lichtheimia ramosa</name>
    <dbReference type="NCBI Taxonomy" id="688394"/>
    <lineage>
        <taxon>Eukaryota</taxon>
        <taxon>Fungi</taxon>
        <taxon>Fungi incertae sedis</taxon>
        <taxon>Mucoromycota</taxon>
        <taxon>Mucoromycotina</taxon>
        <taxon>Mucoromycetes</taxon>
        <taxon>Mucorales</taxon>
        <taxon>Lichtheimiaceae</taxon>
        <taxon>Lichtheimia</taxon>
    </lineage>
</organism>
<evidence type="ECO:0000313" key="1">
    <source>
        <dbReference type="EMBL" id="CDS11859.1"/>
    </source>
</evidence>
<reference evidence="1" key="1">
    <citation type="journal article" date="2014" name="Genome Announc.">
        <title>De novo whole-genome sequence and genome annotation of Lichtheimia ramosa.</title>
        <authorList>
            <person name="Linde J."/>
            <person name="Schwartze V."/>
            <person name="Binder U."/>
            <person name="Lass-Florl C."/>
            <person name="Voigt K."/>
            <person name="Horn F."/>
        </authorList>
    </citation>
    <scope>NUCLEOTIDE SEQUENCE</scope>
    <source>
        <strain evidence="1">JMRC FSU:6197</strain>
    </source>
</reference>
<dbReference type="EMBL" id="LK023357">
    <property type="protein sequence ID" value="CDS11859.1"/>
    <property type="molecule type" value="Genomic_DNA"/>
</dbReference>
<proteinExistence type="predicted"/>
<dbReference type="AlphaFoldDB" id="A0A077WXA7"/>
<name>A0A077WXA7_9FUNG</name>
<sequence length="674" mass="76766">MATSIKEFVQQTISERRLNRQQKHIGPDHAVWNAFSPQHYTLLKDLIQSPLTFAPDAYPDVLQQVDSATKNDEQPTAYIRTWTADVETMVASIQKYFQMYPADEKWCTLVLEHVALLPPSNLISLHYVGMSFNSTPFGKSQQDNQRAGGTRMLNWLKINNELAWDVYQLQDLSFDPSFTLVEYGFIKDFIIKAIGDIALNSANGGYYVDYQPSTAICQFWSNTSVEFAHYLQQAPISVYADDALRKHFNDYGKFMQRMAMQGMTAMVAPSEQLVQALIAQAQPKTTINDTTVSVVIGEDIPSRSLKSKVFGHLESDIFSSSAYFFRETLDFLSSLSAITSVDLLSPPFVYLYAMHSKQPLLPSILFLSRYLTIVRPVMIVSMSKNVFTHFHLDTFCTTWLNTASTTAFLQHYRSPNVYGDLSDIAKMEPAPCTAFFKASTTHLTDVAIVAYGPGDTDYALLFPIRNPGSLKYDSATQALKAEEITLPICAMNVLDSLVRRRLANGEERPTDKQQLISWLKSIQLEFDDVIETTGLKQHIHHIKSKIVQADNEQMSKRMIASTKRRRDEMNNDEERKLVRIKQPFIGEAQSMERQQQYNQLKEQDSWRRERGLVYSKVPCPPEMVPFSNEHQVWFLCARAGADMQRVAVATGNNPMNGLNNDEKEDYLRKRRFGV</sequence>
<gene>
    <name evidence="1" type="ORF">LRAMOSA04055</name>
</gene>
<accession>A0A077WXA7</accession>